<feature type="domain" description="Zn(2)-C6 fungal-type" evidence="7">
    <location>
        <begin position="54"/>
        <end position="87"/>
    </location>
</feature>
<dbReference type="InterPro" id="IPR050797">
    <property type="entry name" value="Carb_Metab_Trans_Reg"/>
</dbReference>
<keyword evidence="9" id="KW-1185">Reference proteome</keyword>
<dbReference type="GeneID" id="30159180"/>
<protein>
    <recommendedName>
        <fullName evidence="7">Zn(2)-C6 fungal-type domain-containing protein</fullName>
    </recommendedName>
</protein>
<proteinExistence type="predicted"/>
<dbReference type="SMART" id="SM00066">
    <property type="entry name" value="GAL4"/>
    <property type="match status" value="1"/>
</dbReference>
<gene>
    <name evidence="8" type="ORF">L202_07871</name>
</gene>
<dbReference type="CDD" id="cd00067">
    <property type="entry name" value="GAL4"/>
    <property type="match status" value="1"/>
</dbReference>
<dbReference type="RefSeq" id="XP_018989243.1">
    <property type="nucleotide sequence ID" value="XM_019142672.1"/>
</dbReference>
<keyword evidence="2" id="KW-0805">Transcription regulation</keyword>
<evidence type="ECO:0000256" key="5">
    <source>
        <dbReference type="ARBA" id="ARBA00023242"/>
    </source>
</evidence>
<dbReference type="PROSITE" id="PS50048">
    <property type="entry name" value="ZN2_CY6_FUNGAL_2"/>
    <property type="match status" value="1"/>
</dbReference>
<keyword evidence="4" id="KW-0804">Transcription</keyword>
<evidence type="ECO:0000256" key="3">
    <source>
        <dbReference type="ARBA" id="ARBA00023125"/>
    </source>
</evidence>
<evidence type="ECO:0000256" key="1">
    <source>
        <dbReference type="ARBA" id="ARBA00022723"/>
    </source>
</evidence>
<dbReference type="Proteomes" id="UP000094065">
    <property type="component" value="Unassembled WGS sequence"/>
</dbReference>
<evidence type="ECO:0000256" key="2">
    <source>
        <dbReference type="ARBA" id="ARBA00023015"/>
    </source>
</evidence>
<dbReference type="InterPro" id="IPR036864">
    <property type="entry name" value="Zn2-C6_fun-type_DNA-bd_sf"/>
</dbReference>
<dbReference type="InterPro" id="IPR007219">
    <property type="entry name" value="XnlR_reg_dom"/>
</dbReference>
<feature type="region of interest" description="Disordered" evidence="6">
    <location>
        <begin position="1"/>
        <end position="48"/>
    </location>
</feature>
<comment type="caution">
    <text evidence="8">The sequence shown here is derived from an EMBL/GenBank/DDBJ whole genome shotgun (WGS) entry which is preliminary data.</text>
</comment>
<dbReference type="CDD" id="cd12148">
    <property type="entry name" value="fungal_TF_MHR"/>
    <property type="match status" value="1"/>
</dbReference>
<dbReference type="SUPFAM" id="SSF57701">
    <property type="entry name" value="Zn2/Cys6 DNA-binding domain"/>
    <property type="match status" value="1"/>
</dbReference>
<name>A0A1E3HD04_9TREE</name>
<dbReference type="InterPro" id="IPR001138">
    <property type="entry name" value="Zn2Cys6_DnaBD"/>
</dbReference>
<dbReference type="GO" id="GO:0008270">
    <property type="term" value="F:zinc ion binding"/>
    <property type="evidence" value="ECO:0007669"/>
    <property type="project" value="InterPro"/>
</dbReference>
<dbReference type="PROSITE" id="PS00463">
    <property type="entry name" value="ZN2_CY6_FUNGAL_1"/>
    <property type="match status" value="1"/>
</dbReference>
<sequence>MAAQLVTQSPESGPSRLLTHSPQQHGPTASSEHSTAQGQISKSGRTDERPVLQACDRCRSKKVKCTPAANEEGACQSCGKASLTCTFNMPLTASRSKRIRRDTSHLQEIENQGLSVSAEAEQSPRAYEGRTESARSDGSHSRTMDLEYTERRPASTATVPVRLPLGTTIQRPPSVRREGPTAMSYILHSTPTLPISYLREYDQNHSINMHMPFPDSGDGYIQVTSPPLPPSSTDPPPHVMEAFHSPSWNEVVNRLVETYLSHVSPLLPIVVREDIETAEQHLIHAVATVAATRRNCPKEIFDCLKYILKQEMLGLDVFSDTTRQNAQVLLVTCMVDELALESGAAAPVSVQRARLAAAIRMCQDLSMDRVDPLSLTARADKRIWQCALVIDQLNATRTGSRPIVASSTFKSEINSISSEENNQFFEQLFTLCAILSRILDKVYGPDGVKRTKDEELIDIRDDLKKWKDSLPPASKFSGAWSSLPAGLLHLLYTLLLLLLYRPFMRWSFICPAHISLSLDMPVWLELNPASRQALEWATNQDDLADLLFFGPYALGLMCLVQYHSYARRREWDGVVMLEKFRKDAVERWTSRAASGHMLLQAAQLDVIDLFYAATQTTLRTGTTSYDTPTSPRGLNPTPGVLNRLPETSIHGVTFLRDPTHPQGGVLVATQQAAREVKDLPAGTVIIGSGSLARETLSGDGNGNASNGASPSSNAAVGVVGQGAMFGDFGGAEGFVGPLMEGLGEAGRVSMSTPDWEAIVSSFTYPPIAH</sequence>
<dbReference type="AlphaFoldDB" id="A0A1E3HD04"/>
<dbReference type="PANTHER" id="PTHR31668">
    <property type="entry name" value="GLUCOSE TRANSPORT TRANSCRIPTION REGULATOR RGT1-RELATED-RELATED"/>
    <property type="match status" value="1"/>
</dbReference>
<dbReference type="OrthoDB" id="2574141at2759"/>
<keyword evidence="1" id="KW-0479">Metal-binding</keyword>
<dbReference type="EMBL" id="AWGJ01000013">
    <property type="protein sequence ID" value="ODN73331.1"/>
    <property type="molecule type" value="Genomic_DNA"/>
</dbReference>
<dbReference type="PANTHER" id="PTHR31668:SF26">
    <property type="entry name" value="GLUCOSE TRANSPORT TRANSCRIPTION REGULATOR RGT1-RELATED"/>
    <property type="match status" value="1"/>
</dbReference>
<dbReference type="Pfam" id="PF00172">
    <property type="entry name" value="Zn_clus"/>
    <property type="match status" value="1"/>
</dbReference>
<feature type="region of interest" description="Disordered" evidence="6">
    <location>
        <begin position="108"/>
        <end position="143"/>
    </location>
</feature>
<feature type="compositionally biased region" description="Basic and acidic residues" evidence="6">
    <location>
        <begin position="127"/>
        <end position="143"/>
    </location>
</feature>
<keyword evidence="5" id="KW-0539">Nucleus</keyword>
<evidence type="ECO:0000256" key="6">
    <source>
        <dbReference type="SAM" id="MobiDB-lite"/>
    </source>
</evidence>
<dbReference type="Pfam" id="PF04082">
    <property type="entry name" value="Fungal_trans"/>
    <property type="match status" value="1"/>
</dbReference>
<accession>A0A1E3HD04</accession>
<dbReference type="GO" id="GO:0003677">
    <property type="term" value="F:DNA binding"/>
    <property type="evidence" value="ECO:0007669"/>
    <property type="project" value="UniProtKB-KW"/>
</dbReference>
<evidence type="ECO:0000313" key="9">
    <source>
        <dbReference type="Proteomes" id="UP000094065"/>
    </source>
</evidence>
<dbReference type="Gene3D" id="4.10.240.10">
    <property type="entry name" value="Zn(2)-C6 fungal-type DNA-binding domain"/>
    <property type="match status" value="1"/>
</dbReference>
<evidence type="ECO:0000313" key="8">
    <source>
        <dbReference type="EMBL" id="ODN73331.1"/>
    </source>
</evidence>
<organism evidence="8 9">
    <name type="scientific">Cryptococcus amylolentus CBS 6039</name>
    <dbReference type="NCBI Taxonomy" id="1295533"/>
    <lineage>
        <taxon>Eukaryota</taxon>
        <taxon>Fungi</taxon>
        <taxon>Dikarya</taxon>
        <taxon>Basidiomycota</taxon>
        <taxon>Agaricomycotina</taxon>
        <taxon>Tremellomycetes</taxon>
        <taxon>Tremellales</taxon>
        <taxon>Cryptococcaceae</taxon>
        <taxon>Cryptococcus</taxon>
    </lineage>
</organism>
<evidence type="ECO:0000256" key="4">
    <source>
        <dbReference type="ARBA" id="ARBA00023163"/>
    </source>
</evidence>
<evidence type="ECO:0000259" key="7">
    <source>
        <dbReference type="PROSITE" id="PS50048"/>
    </source>
</evidence>
<reference evidence="8 9" key="1">
    <citation type="submission" date="2016-06" db="EMBL/GenBank/DDBJ databases">
        <title>Evolution of pathogenesis and genome organization in the Tremellales.</title>
        <authorList>
            <person name="Cuomo C."/>
            <person name="Litvintseva A."/>
            <person name="Heitman J."/>
            <person name="Chen Y."/>
            <person name="Sun S."/>
            <person name="Springer D."/>
            <person name="Dromer F."/>
            <person name="Young S."/>
            <person name="Zeng Q."/>
            <person name="Chapman S."/>
            <person name="Gujja S."/>
            <person name="Saif S."/>
            <person name="Birren B."/>
        </authorList>
    </citation>
    <scope>NUCLEOTIDE SEQUENCE [LARGE SCALE GENOMIC DNA]</scope>
    <source>
        <strain evidence="8 9">CBS 6039</strain>
    </source>
</reference>
<dbReference type="GO" id="GO:0000981">
    <property type="term" value="F:DNA-binding transcription factor activity, RNA polymerase II-specific"/>
    <property type="evidence" value="ECO:0007669"/>
    <property type="project" value="InterPro"/>
</dbReference>
<dbReference type="GO" id="GO:0006351">
    <property type="term" value="P:DNA-templated transcription"/>
    <property type="evidence" value="ECO:0007669"/>
    <property type="project" value="InterPro"/>
</dbReference>
<keyword evidence="3" id="KW-0238">DNA-binding</keyword>
<feature type="compositionally biased region" description="Polar residues" evidence="6">
    <location>
        <begin position="1"/>
        <end position="43"/>
    </location>
</feature>